<dbReference type="RefSeq" id="WP_210025221.1">
    <property type="nucleotide sequence ID" value="NZ_JAGINU010000001.1"/>
</dbReference>
<organism evidence="2 3">
    <name type="scientific">Pseudonocardia parietis</name>
    <dbReference type="NCBI Taxonomy" id="570936"/>
    <lineage>
        <taxon>Bacteria</taxon>
        <taxon>Bacillati</taxon>
        <taxon>Actinomycetota</taxon>
        <taxon>Actinomycetes</taxon>
        <taxon>Pseudonocardiales</taxon>
        <taxon>Pseudonocardiaceae</taxon>
        <taxon>Pseudonocardia</taxon>
    </lineage>
</organism>
<accession>A0ABS4VMY6</accession>
<evidence type="ECO:0000313" key="3">
    <source>
        <dbReference type="Proteomes" id="UP001519295"/>
    </source>
</evidence>
<protein>
    <submittedName>
        <fullName evidence="2">Uncharacterized protein</fullName>
    </submittedName>
</protein>
<evidence type="ECO:0000313" key="2">
    <source>
        <dbReference type="EMBL" id="MBP2365295.1"/>
    </source>
</evidence>
<proteinExistence type="predicted"/>
<name>A0ABS4VMY6_9PSEU</name>
<gene>
    <name evidence="2" type="ORF">JOF36_000991</name>
</gene>
<comment type="caution">
    <text evidence="2">The sequence shown here is derived from an EMBL/GenBank/DDBJ whole genome shotgun (WGS) entry which is preliminary data.</text>
</comment>
<feature type="compositionally biased region" description="Low complexity" evidence="1">
    <location>
        <begin position="1"/>
        <end position="10"/>
    </location>
</feature>
<evidence type="ECO:0000256" key="1">
    <source>
        <dbReference type="SAM" id="MobiDB-lite"/>
    </source>
</evidence>
<feature type="region of interest" description="Disordered" evidence="1">
    <location>
        <begin position="1"/>
        <end position="27"/>
    </location>
</feature>
<sequence length="60" mass="6111">MTHNPTATATDTDDHTGTPAPKSSDCPVCPHPMADHDAIGTRFCAAKIAGGSADGCACRR</sequence>
<dbReference type="EMBL" id="JAGINU010000001">
    <property type="protein sequence ID" value="MBP2365295.1"/>
    <property type="molecule type" value="Genomic_DNA"/>
</dbReference>
<keyword evidence="3" id="KW-1185">Reference proteome</keyword>
<dbReference type="Proteomes" id="UP001519295">
    <property type="component" value="Unassembled WGS sequence"/>
</dbReference>
<reference evidence="2 3" key="1">
    <citation type="submission" date="2021-03" db="EMBL/GenBank/DDBJ databases">
        <title>Sequencing the genomes of 1000 actinobacteria strains.</title>
        <authorList>
            <person name="Klenk H.-P."/>
        </authorList>
    </citation>
    <scope>NUCLEOTIDE SEQUENCE [LARGE SCALE GENOMIC DNA]</scope>
    <source>
        <strain evidence="2 3">DSM 45256</strain>
    </source>
</reference>
<dbReference type="NCBIfam" id="NF038206">
    <property type="entry name" value="RGCVC_fam"/>
    <property type="match status" value="1"/>
</dbReference>